<protein>
    <submittedName>
        <fullName evidence="7">Two-component system sensor histidine kinase KdpD</fullName>
    </submittedName>
</protein>
<dbReference type="InterPro" id="IPR014729">
    <property type="entry name" value="Rossmann-like_a/b/a_fold"/>
</dbReference>
<dbReference type="InterPro" id="IPR027417">
    <property type="entry name" value="P-loop_NTPase"/>
</dbReference>
<evidence type="ECO:0000313" key="8">
    <source>
        <dbReference type="Proteomes" id="UP000248326"/>
    </source>
</evidence>
<keyword evidence="8" id="KW-1185">Reference proteome</keyword>
<dbReference type="InterPro" id="IPR052023">
    <property type="entry name" value="Histidine_kinase_KdpD"/>
</dbReference>
<evidence type="ECO:0000256" key="3">
    <source>
        <dbReference type="ARBA" id="ARBA00023012"/>
    </source>
</evidence>
<evidence type="ECO:0000313" key="7">
    <source>
        <dbReference type="EMBL" id="PYE56248.1"/>
    </source>
</evidence>
<evidence type="ECO:0000259" key="5">
    <source>
        <dbReference type="Pfam" id="PF00582"/>
    </source>
</evidence>
<comment type="caution">
    <text evidence="7">The sequence shown here is derived from an EMBL/GenBank/DDBJ whole genome shotgun (WGS) entry which is preliminary data.</text>
</comment>
<name>A0A318SB09_9DEIO</name>
<dbReference type="GO" id="GO:0005737">
    <property type="term" value="C:cytoplasm"/>
    <property type="evidence" value="ECO:0007669"/>
    <property type="project" value="UniProtKB-ARBA"/>
</dbReference>
<keyword evidence="3" id="KW-0902">Two-component regulatory system</keyword>
<dbReference type="PANTHER" id="PTHR45569:SF1">
    <property type="entry name" value="SENSOR PROTEIN KDPD"/>
    <property type="match status" value="1"/>
</dbReference>
<organism evidence="7 8">
    <name type="scientific">Deinococcus yavapaiensis KR-236</name>
    <dbReference type="NCBI Taxonomy" id="694435"/>
    <lineage>
        <taxon>Bacteria</taxon>
        <taxon>Thermotogati</taxon>
        <taxon>Deinococcota</taxon>
        <taxon>Deinococci</taxon>
        <taxon>Deinococcales</taxon>
        <taxon>Deinococcaceae</taxon>
        <taxon>Deinococcus</taxon>
    </lineage>
</organism>
<keyword evidence="2 7" id="KW-0418">Kinase</keyword>
<feature type="region of interest" description="Disordered" evidence="4">
    <location>
        <begin position="1"/>
        <end position="24"/>
    </location>
</feature>
<dbReference type="SUPFAM" id="SSF52402">
    <property type="entry name" value="Adenine nucleotide alpha hydrolases-like"/>
    <property type="match status" value="1"/>
</dbReference>
<dbReference type="Pfam" id="PF02702">
    <property type="entry name" value="KdpD"/>
    <property type="match status" value="1"/>
</dbReference>
<evidence type="ECO:0000256" key="4">
    <source>
        <dbReference type="SAM" id="MobiDB-lite"/>
    </source>
</evidence>
<dbReference type="Proteomes" id="UP000248326">
    <property type="component" value="Unassembled WGS sequence"/>
</dbReference>
<dbReference type="Gene3D" id="3.40.50.620">
    <property type="entry name" value="HUPs"/>
    <property type="match status" value="1"/>
</dbReference>
<gene>
    <name evidence="7" type="ORF">DES52_10152</name>
</gene>
<dbReference type="Pfam" id="PF00582">
    <property type="entry name" value="Usp"/>
    <property type="match status" value="1"/>
</dbReference>
<dbReference type="Gene3D" id="3.40.50.300">
    <property type="entry name" value="P-loop containing nucleotide triphosphate hydrolases"/>
    <property type="match status" value="1"/>
</dbReference>
<dbReference type="EMBL" id="QJSX01000001">
    <property type="protein sequence ID" value="PYE56248.1"/>
    <property type="molecule type" value="Genomic_DNA"/>
</dbReference>
<dbReference type="PANTHER" id="PTHR45569">
    <property type="entry name" value="SENSOR PROTEIN KDPD"/>
    <property type="match status" value="1"/>
</dbReference>
<accession>A0A318SB09</accession>
<dbReference type="InterPro" id="IPR003852">
    <property type="entry name" value="Sig_transdc_His_kinase_KdpD_N"/>
</dbReference>
<feature type="domain" description="Signal transduction histidine kinase osmosensitive K+ channel sensor N-terminal" evidence="6">
    <location>
        <begin position="24"/>
        <end position="233"/>
    </location>
</feature>
<dbReference type="GO" id="GO:0000155">
    <property type="term" value="F:phosphorelay sensor kinase activity"/>
    <property type="evidence" value="ECO:0007669"/>
    <property type="project" value="InterPro"/>
</dbReference>
<proteinExistence type="predicted"/>
<evidence type="ECO:0000256" key="1">
    <source>
        <dbReference type="ARBA" id="ARBA00022679"/>
    </source>
</evidence>
<dbReference type="InterPro" id="IPR006016">
    <property type="entry name" value="UspA"/>
</dbReference>
<dbReference type="FunFam" id="3.40.50.300:FF:000483">
    <property type="entry name" value="Sensor histidine kinase KdpD"/>
    <property type="match status" value="1"/>
</dbReference>
<reference evidence="7 8" key="1">
    <citation type="submission" date="2018-06" db="EMBL/GenBank/DDBJ databases">
        <title>Genomic Encyclopedia of Type Strains, Phase IV (KMG-IV): sequencing the most valuable type-strain genomes for metagenomic binning, comparative biology and taxonomic classification.</title>
        <authorList>
            <person name="Goeker M."/>
        </authorList>
    </citation>
    <scope>NUCLEOTIDE SEQUENCE [LARGE SCALE GENOMIC DNA]</scope>
    <source>
        <strain evidence="7 8">DSM 18048</strain>
    </source>
</reference>
<evidence type="ECO:0000256" key="2">
    <source>
        <dbReference type="ARBA" id="ARBA00022777"/>
    </source>
</evidence>
<dbReference type="GO" id="GO:0005886">
    <property type="term" value="C:plasma membrane"/>
    <property type="evidence" value="ECO:0007669"/>
    <property type="project" value="TreeGrafter"/>
</dbReference>
<keyword evidence="1" id="KW-0808">Transferase</keyword>
<feature type="domain" description="UspA" evidence="5">
    <location>
        <begin position="246"/>
        <end position="360"/>
    </location>
</feature>
<evidence type="ECO:0000259" key="6">
    <source>
        <dbReference type="Pfam" id="PF02702"/>
    </source>
</evidence>
<dbReference type="AlphaFoldDB" id="A0A318SB09"/>
<sequence>MSVMPDSLEARSPTENAPAAEPARRGHHKIFVGMAAGVGKTYRALGEIRELFSLGKNAVVGILETHGRAETQEAARGLPVFPRRELEYKGTRLTELDLDGLLKLHPDVVMVDDLAHANAPDSRNARRYEDVRELLDAGIDVISTVNIQHLESLNDLVAKITGVRVKERLPDQIVADADEVILVDVTPQLLRERIRAGKIYSPDKVDQALKNFFTDENLTALRELALRQVADAVQGEDADQAQLVRERILVAISAEPESGRLIRRGGRIASRFNGDLHIVYVETGKLGRDESKLLEAFKASTEDLGGTFHTLKNRGGVGRTLVQFVREHHVTQVVLGESSRSRFQELLRGSVIHTVLRETSGVDVYVLTRE</sequence>